<feature type="domain" description="STAS" evidence="6">
    <location>
        <begin position="1"/>
        <end position="80"/>
    </location>
</feature>
<dbReference type="Pfam" id="PF13344">
    <property type="entry name" value="Hydrolase_6"/>
    <property type="match status" value="1"/>
</dbReference>
<evidence type="ECO:0000259" key="6">
    <source>
        <dbReference type="PROSITE" id="PS50801"/>
    </source>
</evidence>
<dbReference type="InterPro" id="IPR006355">
    <property type="entry name" value="LHPP/HDHD2"/>
</dbReference>
<dbReference type="InterPro" id="IPR036412">
    <property type="entry name" value="HAD-like_sf"/>
</dbReference>
<evidence type="ECO:0000313" key="8">
    <source>
        <dbReference type="Proteomes" id="UP001479436"/>
    </source>
</evidence>
<gene>
    <name evidence="7" type="ORF">K7432_016120</name>
</gene>
<comment type="similarity">
    <text evidence="2">Belongs to the HAD-like hydrolase superfamily.</text>
</comment>
<comment type="caution">
    <text evidence="7">The sequence shown here is derived from an EMBL/GenBank/DDBJ whole genome shotgun (WGS) entry which is preliminary data.</text>
</comment>
<accession>A0ABR2WFA8</accession>
<dbReference type="PANTHER" id="PTHR19288">
    <property type="entry name" value="4-NITROPHENYLPHOSPHATASE-RELATED"/>
    <property type="match status" value="1"/>
</dbReference>
<dbReference type="NCBIfam" id="TIGR01460">
    <property type="entry name" value="HAD-SF-IIA"/>
    <property type="match status" value="1"/>
</dbReference>
<dbReference type="Proteomes" id="UP001479436">
    <property type="component" value="Unassembled WGS sequence"/>
</dbReference>
<evidence type="ECO:0000256" key="5">
    <source>
        <dbReference type="ARBA" id="ARBA00039666"/>
    </source>
</evidence>
<keyword evidence="8" id="KW-1185">Reference proteome</keyword>
<dbReference type="PROSITE" id="PS50801">
    <property type="entry name" value="STAS"/>
    <property type="match status" value="1"/>
</dbReference>
<dbReference type="PANTHER" id="PTHR19288:SF46">
    <property type="entry name" value="HALOACID DEHALOGENASE-LIKE HYDROLASE DOMAIN-CONTAINING PROTEIN 2"/>
    <property type="match status" value="1"/>
</dbReference>
<dbReference type="InterPro" id="IPR002645">
    <property type="entry name" value="STAS_dom"/>
</dbReference>
<evidence type="ECO:0000256" key="4">
    <source>
        <dbReference type="ARBA" id="ARBA00022842"/>
    </source>
</evidence>
<dbReference type="SUPFAM" id="SSF56784">
    <property type="entry name" value="HAD-like"/>
    <property type="match status" value="1"/>
</dbReference>
<comment type="cofactor">
    <cofactor evidence="1">
        <name>Mg(2+)</name>
        <dbReference type="ChEBI" id="CHEBI:18420"/>
    </cofactor>
</comment>
<dbReference type="NCBIfam" id="TIGR01458">
    <property type="entry name" value="HAD-SF-IIA-hyp3"/>
    <property type="match status" value="1"/>
</dbReference>
<evidence type="ECO:0000256" key="2">
    <source>
        <dbReference type="ARBA" id="ARBA00007958"/>
    </source>
</evidence>
<dbReference type="Gene3D" id="3.40.50.1000">
    <property type="entry name" value="HAD superfamily/HAD-like"/>
    <property type="match status" value="2"/>
</dbReference>
<dbReference type="EMBL" id="JASJQH010002483">
    <property type="protein sequence ID" value="KAK9760151.1"/>
    <property type="molecule type" value="Genomic_DNA"/>
</dbReference>
<keyword evidence="4" id="KW-0460">Magnesium</keyword>
<dbReference type="Pfam" id="PF13242">
    <property type="entry name" value="Hydrolase_like"/>
    <property type="match status" value="1"/>
</dbReference>
<sequence length="267" mass="29433">MNLIKGILIDLSGTLHVDNKAIDGAVLGLQRLRHSGIQIRFCTNTTKESSTSLIHKLKKLGFEISAEEVFTSLSAARNLVKALNLRPLLLLEKDALTEFEHIPQEEPYNAVVVGLSPTSFAYNKLNQAFRLVMNGAPLIAIHKARYFAEKDGISLGPGGFVQCIEYATGTKAEVVGKPERKFFELALSDMGLLDSASQVVMIGDDVCQDLGGGAEELGLIRYLVKTGKYRIDDESKYDTKPDRVFQHFGEAADFIIKWNAEISKNTN</sequence>
<dbReference type="InterPro" id="IPR023214">
    <property type="entry name" value="HAD_sf"/>
</dbReference>
<dbReference type="InterPro" id="IPR006357">
    <property type="entry name" value="HAD-SF_hydro_IIA"/>
</dbReference>
<name>A0ABR2WFA8_9FUNG</name>
<reference evidence="7 8" key="1">
    <citation type="submission" date="2023-04" db="EMBL/GenBank/DDBJ databases">
        <title>Genome of Basidiobolus ranarum AG-B5.</title>
        <authorList>
            <person name="Stajich J.E."/>
            <person name="Carter-House D."/>
            <person name="Gryganskyi A."/>
        </authorList>
    </citation>
    <scope>NUCLEOTIDE SEQUENCE [LARGE SCALE GENOMIC DNA]</scope>
    <source>
        <strain evidence="7 8">AG-B5</strain>
    </source>
</reference>
<evidence type="ECO:0000256" key="1">
    <source>
        <dbReference type="ARBA" id="ARBA00001946"/>
    </source>
</evidence>
<organism evidence="7 8">
    <name type="scientific">Basidiobolus ranarum</name>
    <dbReference type="NCBI Taxonomy" id="34480"/>
    <lineage>
        <taxon>Eukaryota</taxon>
        <taxon>Fungi</taxon>
        <taxon>Fungi incertae sedis</taxon>
        <taxon>Zoopagomycota</taxon>
        <taxon>Entomophthoromycotina</taxon>
        <taxon>Basidiobolomycetes</taxon>
        <taxon>Basidiobolales</taxon>
        <taxon>Basidiobolaceae</taxon>
        <taxon>Basidiobolus</taxon>
    </lineage>
</organism>
<evidence type="ECO:0000313" key="7">
    <source>
        <dbReference type="EMBL" id="KAK9760151.1"/>
    </source>
</evidence>
<keyword evidence="3" id="KW-0479">Metal-binding</keyword>
<evidence type="ECO:0000256" key="3">
    <source>
        <dbReference type="ARBA" id="ARBA00022723"/>
    </source>
</evidence>
<protein>
    <recommendedName>
        <fullName evidence="5">Haloacid dehalogenase-like hydrolase domain-containing protein 2</fullName>
    </recommendedName>
</protein>
<proteinExistence type="inferred from homology"/>